<dbReference type="GO" id="GO:0016887">
    <property type="term" value="F:ATP hydrolysis activity"/>
    <property type="evidence" value="ECO:0007669"/>
    <property type="project" value="InterPro"/>
</dbReference>
<name>A0A4R6PYC4_9FIRM</name>
<dbReference type="SUPFAM" id="SSF110942">
    <property type="entry name" value="HSP90 C-terminal domain"/>
    <property type="match status" value="1"/>
</dbReference>
<accession>A0A4R6PYC4</accession>
<dbReference type="SUPFAM" id="SSF55874">
    <property type="entry name" value="ATPase domain of HSP90 chaperone/DNA topoisomerase II/histidine kinase"/>
    <property type="match status" value="1"/>
</dbReference>
<feature type="binding site" evidence="6">
    <location>
        <position position="96"/>
    </location>
    <ligand>
        <name>ATP</name>
        <dbReference type="ChEBI" id="CHEBI:30616"/>
    </ligand>
</feature>
<protein>
    <recommendedName>
        <fullName evidence="5">Chaperone protein HtpG</fullName>
    </recommendedName>
    <alternativeName>
        <fullName evidence="5">Heat shock protein HtpG</fullName>
    </alternativeName>
    <alternativeName>
        <fullName evidence="5">High temperature protein G</fullName>
    </alternativeName>
</protein>
<keyword evidence="5" id="KW-0963">Cytoplasm</keyword>
<comment type="caution">
    <text evidence="7">The sequence shown here is derived from an EMBL/GenBank/DDBJ whole genome shotgun (WGS) entry which is preliminary data.</text>
</comment>
<dbReference type="PROSITE" id="PS00298">
    <property type="entry name" value="HSP90"/>
    <property type="match status" value="1"/>
</dbReference>
<comment type="subunit">
    <text evidence="5">Homodimer.</text>
</comment>
<dbReference type="Gene3D" id="3.30.565.10">
    <property type="entry name" value="Histidine kinase-like ATPase, C-terminal domain"/>
    <property type="match status" value="1"/>
</dbReference>
<organism evidence="7 8">
    <name type="scientific">Aminicella lysinilytica</name>
    <dbReference type="NCBI Taxonomy" id="433323"/>
    <lineage>
        <taxon>Bacteria</taxon>
        <taxon>Bacillati</taxon>
        <taxon>Bacillota</taxon>
        <taxon>Clostridia</taxon>
        <taxon>Peptostreptococcales</taxon>
        <taxon>Anaerovoracaceae</taxon>
        <taxon>Aminicella</taxon>
    </lineage>
</organism>
<dbReference type="Proteomes" id="UP000295500">
    <property type="component" value="Unassembled WGS sequence"/>
</dbReference>
<keyword evidence="3 5" id="KW-0067">ATP-binding</keyword>
<dbReference type="Pfam" id="PF13589">
    <property type="entry name" value="HATPase_c_3"/>
    <property type="match status" value="1"/>
</dbReference>
<dbReference type="SUPFAM" id="SSF54211">
    <property type="entry name" value="Ribosomal protein S5 domain 2-like"/>
    <property type="match status" value="1"/>
</dbReference>
<evidence type="ECO:0000256" key="1">
    <source>
        <dbReference type="ARBA" id="ARBA00008239"/>
    </source>
</evidence>
<comment type="similarity">
    <text evidence="1 5">Belongs to the heat shock protein 90 family.</text>
</comment>
<feature type="binding site" evidence="6">
    <location>
        <position position="82"/>
    </location>
    <ligand>
        <name>ATP</name>
        <dbReference type="ChEBI" id="CHEBI:30616"/>
    </ligand>
</feature>
<dbReference type="NCBIfam" id="NF003555">
    <property type="entry name" value="PRK05218.1"/>
    <property type="match status" value="1"/>
</dbReference>
<dbReference type="Gene3D" id="1.20.120.790">
    <property type="entry name" value="Heat shock protein 90, C-terminal domain"/>
    <property type="match status" value="1"/>
</dbReference>
<evidence type="ECO:0000256" key="2">
    <source>
        <dbReference type="ARBA" id="ARBA00022741"/>
    </source>
</evidence>
<dbReference type="GO" id="GO:0005737">
    <property type="term" value="C:cytoplasm"/>
    <property type="evidence" value="ECO:0007669"/>
    <property type="project" value="UniProtKB-SubCell"/>
</dbReference>
<evidence type="ECO:0000313" key="8">
    <source>
        <dbReference type="Proteomes" id="UP000295500"/>
    </source>
</evidence>
<feature type="binding site" evidence="6">
    <location>
        <position position="31"/>
    </location>
    <ligand>
        <name>ATP</name>
        <dbReference type="ChEBI" id="CHEBI:30616"/>
    </ligand>
</feature>
<comment type="caution">
    <text evidence="5">Lacks conserved residue(s) required for the propagation of feature annotation.</text>
</comment>
<feature type="binding site" evidence="6">
    <location>
        <position position="35"/>
    </location>
    <ligand>
        <name>ATP</name>
        <dbReference type="ChEBI" id="CHEBI:30616"/>
    </ligand>
</feature>
<dbReference type="InterPro" id="IPR036890">
    <property type="entry name" value="HATPase_C_sf"/>
</dbReference>
<dbReference type="PIRSF" id="PIRSF002583">
    <property type="entry name" value="Hsp90"/>
    <property type="match status" value="1"/>
</dbReference>
<dbReference type="Pfam" id="PF00183">
    <property type="entry name" value="HSP90"/>
    <property type="match status" value="1"/>
</dbReference>
<feature type="binding site" evidence="6">
    <location>
        <position position="358"/>
    </location>
    <ligand>
        <name>ATP</name>
        <dbReference type="ChEBI" id="CHEBI:30616"/>
    </ligand>
</feature>
<comment type="function">
    <text evidence="5">Molecular chaperone. Has ATPase activity.</text>
</comment>
<proteinExistence type="inferred from homology"/>
<evidence type="ECO:0000256" key="5">
    <source>
        <dbReference type="HAMAP-Rule" id="MF_00505"/>
    </source>
</evidence>
<dbReference type="GO" id="GO:0140662">
    <property type="term" value="F:ATP-dependent protein folding chaperone"/>
    <property type="evidence" value="ECO:0007669"/>
    <property type="project" value="InterPro"/>
</dbReference>
<feature type="binding site" evidence="6">
    <location>
        <position position="90"/>
    </location>
    <ligand>
        <name>ATP</name>
        <dbReference type="ChEBI" id="CHEBI:30616"/>
    </ligand>
</feature>
<dbReference type="CDD" id="cd16927">
    <property type="entry name" value="HATPase_Hsp90-like"/>
    <property type="match status" value="1"/>
</dbReference>
<dbReference type="InterPro" id="IPR019805">
    <property type="entry name" value="Heat_shock_protein_90_CS"/>
</dbReference>
<dbReference type="InterPro" id="IPR037196">
    <property type="entry name" value="HSP90_C"/>
</dbReference>
<keyword evidence="4 5" id="KW-0143">Chaperone</keyword>
<evidence type="ECO:0000313" key="7">
    <source>
        <dbReference type="EMBL" id="TDP51967.1"/>
    </source>
</evidence>
<dbReference type="OrthoDB" id="9802640at2"/>
<dbReference type="InterPro" id="IPR001404">
    <property type="entry name" value="Hsp90_fam"/>
</dbReference>
<gene>
    <name evidence="5" type="primary">htpG</name>
    <name evidence="7" type="ORF">EV211_12826</name>
</gene>
<dbReference type="GO" id="GO:0005524">
    <property type="term" value="F:ATP binding"/>
    <property type="evidence" value="ECO:0007669"/>
    <property type="project" value="UniProtKB-UniRule"/>
</dbReference>
<dbReference type="Gene3D" id="3.40.50.11260">
    <property type="match status" value="1"/>
</dbReference>
<dbReference type="PANTHER" id="PTHR11528">
    <property type="entry name" value="HEAT SHOCK PROTEIN 90 FAMILY MEMBER"/>
    <property type="match status" value="1"/>
</dbReference>
<feature type="binding site" evidence="6">
    <location>
        <position position="77"/>
    </location>
    <ligand>
        <name>ATP</name>
        <dbReference type="ChEBI" id="CHEBI:30616"/>
    </ligand>
</feature>
<evidence type="ECO:0000256" key="6">
    <source>
        <dbReference type="PIRSR" id="PIRSR002583-1"/>
    </source>
</evidence>
<keyword evidence="8" id="KW-1185">Reference proteome</keyword>
<dbReference type="EMBL" id="SNXO01000028">
    <property type="protein sequence ID" value="TDP51967.1"/>
    <property type="molecule type" value="Genomic_DNA"/>
</dbReference>
<sequence length="650" mass="74032">MAKKQFKAESKKLLDLMINSIYTHKEIFMRELISNASDALDKLYYQSLQSGDTGIKRSDFVIDIKADKDARTLTISDNGIGMTAAELEANLGTIAKSGSMAFKEEQQKEADKDEESKSKNVTDIIGQFGVGFYSAFMVADEVTVTSKAYGSDEANAWISKGADGYNVSSTEKTSNGTDIVLHIKEDVEGENYDKFLEEYTIRSLIKKYSDYIRYPIQMMVTKSRPKADAPEPEEGKAPEMEEYQELETLNTMEPIWKRQKSKVKPEDYNEYYKSKFGDYMDPCKVIRTSVEGVSSYTALLFIPGNTPYNYYTKDYEKGLQLYSSGVMIMDKCKELLPDYFNFVKGLVDSQDLSLNISRETLQQDRQLKNIAKNLEKKIKSELLKFMKDDREGYEKFFNNFGRQMKYGLYDDFGMHKDVLSDLMLFYSSTEKKLISLDEYIAKMGEDQKYIYYAPGETIEKIDMLPQTEAAKAKGYEILYMTDEIDEFVVKVIHDYKEKEFKSVSDENMNEAETDEEKEAMKKAEDENKDLLAFIKETLGSKVSEVTLSSRLKESPCCLTSKGGISLEMEKTINKMPTDESIKAEKVLEMNPDHAVMKKLQETFAKGDGAEGKDLTATYARLLYDQALLISGLTIDDPAKLGEDICRVITD</sequence>
<dbReference type="InterPro" id="IPR020575">
    <property type="entry name" value="Hsp90_N"/>
</dbReference>
<dbReference type="AlphaFoldDB" id="A0A4R6PYC4"/>
<keyword evidence="5" id="KW-0346">Stress response</keyword>
<feature type="binding site" evidence="6">
    <location>
        <begin position="97"/>
        <end position="98"/>
    </location>
    <ligand>
        <name>ATP</name>
        <dbReference type="ChEBI" id="CHEBI:30616"/>
    </ligand>
</feature>
<dbReference type="RefSeq" id="WP_133528879.1">
    <property type="nucleotide sequence ID" value="NZ_SNXO01000028.1"/>
</dbReference>
<evidence type="ECO:0000256" key="3">
    <source>
        <dbReference type="ARBA" id="ARBA00022840"/>
    </source>
</evidence>
<feature type="binding site" evidence="6">
    <location>
        <begin position="127"/>
        <end position="132"/>
    </location>
    <ligand>
        <name>ATP</name>
        <dbReference type="ChEBI" id="CHEBI:30616"/>
    </ligand>
</feature>
<comment type="subcellular location">
    <subcellularLocation>
        <location evidence="5">Cytoplasm</location>
    </subcellularLocation>
</comment>
<dbReference type="HAMAP" id="MF_00505">
    <property type="entry name" value="HSP90"/>
    <property type="match status" value="1"/>
</dbReference>
<dbReference type="PRINTS" id="PR00775">
    <property type="entry name" value="HEATSHOCK90"/>
</dbReference>
<dbReference type="Gene3D" id="3.30.230.80">
    <property type="match status" value="1"/>
</dbReference>
<reference evidence="7 8" key="1">
    <citation type="submission" date="2019-03" db="EMBL/GenBank/DDBJ databases">
        <title>Genomic Encyclopedia of Type Strains, Phase IV (KMG-IV): sequencing the most valuable type-strain genomes for metagenomic binning, comparative biology and taxonomic classification.</title>
        <authorList>
            <person name="Goeker M."/>
        </authorList>
    </citation>
    <scope>NUCLEOTIDE SEQUENCE [LARGE SCALE GENOMIC DNA]</scope>
    <source>
        <strain evidence="7 8">DSM 28287</strain>
    </source>
</reference>
<keyword evidence="2 5" id="KW-0547">Nucleotide-binding</keyword>
<evidence type="ECO:0000256" key="4">
    <source>
        <dbReference type="ARBA" id="ARBA00023186"/>
    </source>
</evidence>
<feature type="region of interest" description="A; substrate-binding" evidence="5">
    <location>
        <begin position="1"/>
        <end position="358"/>
    </location>
</feature>
<dbReference type="InterPro" id="IPR020568">
    <property type="entry name" value="Ribosomal_Su5_D2-typ_SF"/>
</dbReference>
<dbReference type="GO" id="GO:0051082">
    <property type="term" value="F:unfolded protein binding"/>
    <property type="evidence" value="ECO:0007669"/>
    <property type="project" value="UniProtKB-UniRule"/>
</dbReference>
<feature type="region of interest" description="C" evidence="5">
    <location>
        <begin position="571"/>
        <end position="650"/>
    </location>
</feature>
<feature type="binding site" evidence="6">
    <location>
        <position position="177"/>
    </location>
    <ligand>
        <name>ATP</name>
        <dbReference type="ChEBI" id="CHEBI:30616"/>
    </ligand>
</feature>